<dbReference type="AlphaFoldDB" id="A0AA41YPB2"/>
<reference evidence="2" key="1">
    <citation type="submission" date="2022-09" db="EMBL/GenBank/DDBJ databases">
        <title>Rhodovastum sp. nov. RN2-1 isolated from soil in Seongnam, South Korea.</title>
        <authorList>
            <person name="Le N.T."/>
        </authorList>
    </citation>
    <scope>NUCLEOTIDE SEQUENCE</scope>
    <source>
        <strain evidence="2">RN2-1</strain>
    </source>
</reference>
<dbReference type="PANTHER" id="PTHR43792:SF1">
    <property type="entry name" value="N-ACETYLTRANSFERASE DOMAIN-CONTAINING PROTEIN"/>
    <property type="match status" value="1"/>
</dbReference>
<protein>
    <submittedName>
        <fullName evidence="2">GNAT family N-acetyltransferase</fullName>
    </submittedName>
</protein>
<evidence type="ECO:0000313" key="2">
    <source>
        <dbReference type="EMBL" id="MCW3477599.1"/>
    </source>
</evidence>
<dbReference type="Proteomes" id="UP001165679">
    <property type="component" value="Unassembled WGS sequence"/>
</dbReference>
<comment type="caution">
    <text evidence="2">The sequence shown here is derived from an EMBL/GenBank/DDBJ whole genome shotgun (WGS) entry which is preliminary data.</text>
</comment>
<evidence type="ECO:0000259" key="1">
    <source>
        <dbReference type="PROSITE" id="PS51186"/>
    </source>
</evidence>
<dbReference type="RefSeq" id="WP_264716554.1">
    <property type="nucleotide sequence ID" value="NZ_JAPDNT010000042.1"/>
</dbReference>
<dbReference type="InterPro" id="IPR016181">
    <property type="entry name" value="Acyl_CoA_acyltransferase"/>
</dbReference>
<sequence length="169" mass="18149">MNPTWIVRTGRLVMRPVGGGDLADLVALKADPQVFAVMLGGVRTPERAAEELAEDIMFWGAHGVGMWAVRDAVTEAFRGYVGMHQRPDGRGIALRFAFVAAAQGRGYGSEAAGAALRFGHERAGLARIIAVARESNIASRQVLGGIGMVECDAYLRDGYRVLVYESTRG</sequence>
<dbReference type="InterPro" id="IPR051531">
    <property type="entry name" value="N-acetyltransferase"/>
</dbReference>
<dbReference type="GO" id="GO:0016747">
    <property type="term" value="F:acyltransferase activity, transferring groups other than amino-acyl groups"/>
    <property type="evidence" value="ECO:0007669"/>
    <property type="project" value="InterPro"/>
</dbReference>
<dbReference type="SUPFAM" id="SSF55729">
    <property type="entry name" value="Acyl-CoA N-acyltransferases (Nat)"/>
    <property type="match status" value="1"/>
</dbReference>
<dbReference type="Pfam" id="PF13302">
    <property type="entry name" value="Acetyltransf_3"/>
    <property type="match status" value="1"/>
</dbReference>
<dbReference type="PROSITE" id="PS51186">
    <property type="entry name" value="GNAT"/>
    <property type="match status" value="1"/>
</dbReference>
<dbReference type="PANTHER" id="PTHR43792">
    <property type="entry name" value="GNAT FAMILY, PUTATIVE (AFU_ORTHOLOGUE AFUA_3G00765)-RELATED-RELATED"/>
    <property type="match status" value="1"/>
</dbReference>
<proteinExistence type="predicted"/>
<feature type="domain" description="N-acetyltransferase" evidence="1">
    <location>
        <begin position="12"/>
        <end position="169"/>
    </location>
</feature>
<reference evidence="2" key="2">
    <citation type="submission" date="2022-10" db="EMBL/GenBank/DDBJ databases">
        <authorList>
            <person name="Trinh H.N."/>
        </authorList>
    </citation>
    <scope>NUCLEOTIDE SEQUENCE</scope>
    <source>
        <strain evidence="2">RN2-1</strain>
    </source>
</reference>
<organism evidence="2 3">
    <name type="scientific">Limobrevibacterium gyesilva</name>
    <dbReference type="NCBI Taxonomy" id="2991712"/>
    <lineage>
        <taxon>Bacteria</taxon>
        <taxon>Pseudomonadati</taxon>
        <taxon>Pseudomonadota</taxon>
        <taxon>Alphaproteobacteria</taxon>
        <taxon>Acetobacterales</taxon>
        <taxon>Acetobacteraceae</taxon>
        <taxon>Limobrevibacterium</taxon>
    </lineage>
</organism>
<name>A0AA41YPB2_9PROT</name>
<evidence type="ECO:0000313" key="3">
    <source>
        <dbReference type="Proteomes" id="UP001165679"/>
    </source>
</evidence>
<gene>
    <name evidence="2" type="ORF">OL599_23860</name>
</gene>
<dbReference type="Gene3D" id="3.40.630.30">
    <property type="match status" value="1"/>
</dbReference>
<dbReference type="InterPro" id="IPR000182">
    <property type="entry name" value="GNAT_dom"/>
</dbReference>
<keyword evidence="3" id="KW-1185">Reference proteome</keyword>
<dbReference type="EMBL" id="JAPDNT010000042">
    <property type="protein sequence ID" value="MCW3477599.1"/>
    <property type="molecule type" value="Genomic_DNA"/>
</dbReference>
<accession>A0AA41YPB2</accession>